<evidence type="ECO:0000256" key="1">
    <source>
        <dbReference type="ARBA" id="ARBA00004141"/>
    </source>
</evidence>
<comment type="similarity">
    <text evidence="2">Belongs to the UPF0382 family.</text>
</comment>
<comment type="subcellular location">
    <subcellularLocation>
        <location evidence="1">Membrane</location>
        <topology evidence="1">Multi-pass membrane protein</topology>
    </subcellularLocation>
</comment>
<evidence type="ECO:0000256" key="6">
    <source>
        <dbReference type="SAM" id="Phobius"/>
    </source>
</evidence>
<evidence type="ECO:0000256" key="5">
    <source>
        <dbReference type="ARBA" id="ARBA00023136"/>
    </source>
</evidence>
<protein>
    <submittedName>
        <fullName evidence="7">DUF423 domain-containing protein</fullName>
    </submittedName>
</protein>
<dbReference type="PANTHER" id="PTHR43461">
    <property type="entry name" value="TRANSMEMBRANE PROTEIN 256"/>
    <property type="match status" value="1"/>
</dbReference>
<evidence type="ECO:0000256" key="4">
    <source>
        <dbReference type="ARBA" id="ARBA00022989"/>
    </source>
</evidence>
<keyword evidence="5 6" id="KW-0472">Membrane</keyword>
<dbReference type="RefSeq" id="WP_111459094.1">
    <property type="nucleotide sequence ID" value="NZ_QFYP01000001.1"/>
</dbReference>
<reference evidence="8" key="1">
    <citation type="submission" date="2018-05" db="EMBL/GenBank/DDBJ databases">
        <authorList>
            <person name="Li X."/>
        </authorList>
    </citation>
    <scope>NUCLEOTIDE SEQUENCE [LARGE SCALE GENOMIC DNA]</scope>
    <source>
        <strain evidence="8">HKS-05</strain>
    </source>
</reference>
<feature type="transmembrane region" description="Helical" evidence="6">
    <location>
        <begin position="74"/>
        <end position="98"/>
    </location>
</feature>
<organism evidence="7 8">
    <name type="scientific">Phenylobacterium hankyongense</name>
    <dbReference type="NCBI Taxonomy" id="1813876"/>
    <lineage>
        <taxon>Bacteria</taxon>
        <taxon>Pseudomonadati</taxon>
        <taxon>Pseudomonadota</taxon>
        <taxon>Alphaproteobacteria</taxon>
        <taxon>Caulobacterales</taxon>
        <taxon>Caulobacteraceae</taxon>
        <taxon>Phenylobacterium</taxon>
    </lineage>
</organism>
<dbReference type="EMBL" id="QFYP01000001">
    <property type="protein sequence ID" value="RAK61808.1"/>
    <property type="molecule type" value="Genomic_DNA"/>
</dbReference>
<dbReference type="InterPro" id="IPR006696">
    <property type="entry name" value="DUF423"/>
</dbReference>
<evidence type="ECO:0000313" key="7">
    <source>
        <dbReference type="EMBL" id="RAK61808.1"/>
    </source>
</evidence>
<sequence>MGAFAAHGIADPKAQEWLRTGAQYGFMHVLATYAAAGMMQLGARRARFAPALFLPGVALFSGSLYAMALGGPRWLGAVTPIGGLLFLAGWLVLAWAAAEIERS</sequence>
<dbReference type="Proteomes" id="UP000249842">
    <property type="component" value="Unassembled WGS sequence"/>
</dbReference>
<name>A0A328B9W4_9CAUL</name>
<dbReference type="GO" id="GO:0005886">
    <property type="term" value="C:plasma membrane"/>
    <property type="evidence" value="ECO:0007669"/>
    <property type="project" value="TreeGrafter"/>
</dbReference>
<keyword evidence="3 6" id="KW-0812">Transmembrane</keyword>
<dbReference type="PANTHER" id="PTHR43461:SF1">
    <property type="entry name" value="TRANSMEMBRANE PROTEIN 256"/>
    <property type="match status" value="1"/>
</dbReference>
<keyword evidence="8" id="KW-1185">Reference proteome</keyword>
<evidence type="ECO:0000313" key="8">
    <source>
        <dbReference type="Proteomes" id="UP000249842"/>
    </source>
</evidence>
<evidence type="ECO:0000256" key="2">
    <source>
        <dbReference type="ARBA" id="ARBA00009694"/>
    </source>
</evidence>
<accession>A0A328B9W4</accession>
<comment type="caution">
    <text evidence="7">The sequence shown here is derived from an EMBL/GenBank/DDBJ whole genome shotgun (WGS) entry which is preliminary data.</text>
</comment>
<evidence type="ECO:0000256" key="3">
    <source>
        <dbReference type="ARBA" id="ARBA00022692"/>
    </source>
</evidence>
<dbReference type="AlphaFoldDB" id="A0A328B9W4"/>
<keyword evidence="4 6" id="KW-1133">Transmembrane helix</keyword>
<dbReference type="Pfam" id="PF04241">
    <property type="entry name" value="DUF423"/>
    <property type="match status" value="1"/>
</dbReference>
<gene>
    <name evidence="7" type="ORF">DJ021_12910</name>
</gene>
<feature type="transmembrane region" description="Helical" evidence="6">
    <location>
        <begin position="48"/>
        <end position="68"/>
    </location>
</feature>
<proteinExistence type="inferred from homology"/>
<dbReference type="OrthoDB" id="9802121at2"/>